<evidence type="ECO:0000256" key="9">
    <source>
        <dbReference type="ARBA" id="ARBA00023160"/>
    </source>
</evidence>
<dbReference type="GO" id="GO:0005789">
    <property type="term" value="C:endoplasmic reticulum membrane"/>
    <property type="evidence" value="ECO:0007669"/>
    <property type="project" value="TreeGrafter"/>
</dbReference>
<evidence type="ECO:0000256" key="5">
    <source>
        <dbReference type="ARBA" id="ARBA00022832"/>
    </source>
</evidence>
<keyword evidence="8 10" id="KW-0472">Membrane</keyword>
<keyword evidence="2 10" id="KW-0444">Lipid biosynthesis</keyword>
<comment type="similarity">
    <text evidence="10">Belongs to the ELO family.</text>
</comment>
<evidence type="ECO:0000256" key="8">
    <source>
        <dbReference type="ARBA" id="ARBA00023136"/>
    </source>
</evidence>
<evidence type="ECO:0000256" key="6">
    <source>
        <dbReference type="ARBA" id="ARBA00022989"/>
    </source>
</evidence>
<dbReference type="GO" id="GO:0034626">
    <property type="term" value="P:fatty acid elongation, polyunsaturated fatty acid"/>
    <property type="evidence" value="ECO:0007669"/>
    <property type="project" value="TreeGrafter"/>
</dbReference>
<evidence type="ECO:0000256" key="3">
    <source>
        <dbReference type="ARBA" id="ARBA00022679"/>
    </source>
</evidence>
<reference evidence="12 13" key="1">
    <citation type="journal article" date="2016" name="Genome Biol. Evol.">
        <title>Gene Family Evolution Reflects Adaptation to Soil Environmental Stressors in the Genome of the Collembolan Orchesella cincta.</title>
        <authorList>
            <person name="Faddeeva-Vakhrusheva A."/>
            <person name="Derks M.F."/>
            <person name="Anvar S.Y."/>
            <person name="Agamennone V."/>
            <person name="Suring W."/>
            <person name="Smit S."/>
            <person name="van Straalen N.M."/>
            <person name="Roelofs D."/>
        </authorList>
    </citation>
    <scope>NUCLEOTIDE SEQUENCE [LARGE SCALE GENOMIC DNA]</scope>
    <source>
        <tissue evidence="12">Mixed pool</tissue>
    </source>
</reference>
<dbReference type="STRING" id="48709.A0A1D2NH43"/>
<comment type="subcellular location">
    <subcellularLocation>
        <location evidence="1">Membrane</location>
        <topology evidence="1">Multi-pass membrane protein</topology>
    </subcellularLocation>
</comment>
<keyword evidence="6 10" id="KW-1133">Transmembrane helix</keyword>
<dbReference type="OrthoDB" id="7785778at2759"/>
<feature type="transmembrane region" description="Helical" evidence="10">
    <location>
        <begin position="57"/>
        <end position="78"/>
    </location>
</feature>
<gene>
    <name evidence="12" type="ORF">Ocin01_02166</name>
</gene>
<dbReference type="PANTHER" id="PTHR11157">
    <property type="entry name" value="FATTY ACID ACYL TRANSFERASE-RELATED"/>
    <property type="match status" value="1"/>
</dbReference>
<evidence type="ECO:0000313" key="13">
    <source>
        <dbReference type="Proteomes" id="UP000094527"/>
    </source>
</evidence>
<dbReference type="PANTHER" id="PTHR11157:SF126">
    <property type="entry name" value="ELONGATION OF VERY LONG CHAIN FATTY ACIDS PROTEIN"/>
    <property type="match status" value="1"/>
</dbReference>
<keyword evidence="4 10" id="KW-0812">Transmembrane</keyword>
<evidence type="ECO:0000256" key="1">
    <source>
        <dbReference type="ARBA" id="ARBA00004141"/>
    </source>
</evidence>
<evidence type="ECO:0000256" key="10">
    <source>
        <dbReference type="RuleBase" id="RU361115"/>
    </source>
</evidence>
<sequence>MALVHPEIEQWILMTNFKSPIIISASYMVLLIIGLVVRGRYSEFTINLSYELRRFYVYVSAVANWVLLIFFLVMSVLLKYNYMCEPPSKSLVRDDSLWKWLTEDTSAEEKRIKGKELFVAKGMWVFFLTKIFDFSDHFALVLSNNPVRVDHILHHIVMVSASWFGLKYLPGGSTIIWVMINCAFLSIAFTWHILAHYSSGRSERTMSWKPLVNLCKNLHFFLVGLHSVTIINAKCPYPSKYAFFVLGFVSLIIFLSLSCTDGFGSAGGRRRGEGGNPRRRNSRNDSDSDEDDNNPKEESPSTAPATTNSSNPENPPTSGDQTTNSSDTPQEAPKSGDDTSSRSQAFHCMPLRSPFSSRVEKYPLIIW</sequence>
<dbReference type="GO" id="GO:0034625">
    <property type="term" value="P:fatty acid elongation, monounsaturated fatty acid"/>
    <property type="evidence" value="ECO:0007669"/>
    <property type="project" value="TreeGrafter"/>
</dbReference>
<feature type="region of interest" description="Disordered" evidence="11">
    <location>
        <begin position="266"/>
        <end position="354"/>
    </location>
</feature>
<keyword evidence="13" id="KW-1185">Reference proteome</keyword>
<evidence type="ECO:0000256" key="7">
    <source>
        <dbReference type="ARBA" id="ARBA00023098"/>
    </source>
</evidence>
<organism evidence="12 13">
    <name type="scientific">Orchesella cincta</name>
    <name type="common">Springtail</name>
    <name type="synonym">Podura cincta</name>
    <dbReference type="NCBI Taxonomy" id="48709"/>
    <lineage>
        <taxon>Eukaryota</taxon>
        <taxon>Metazoa</taxon>
        <taxon>Ecdysozoa</taxon>
        <taxon>Arthropoda</taxon>
        <taxon>Hexapoda</taxon>
        <taxon>Collembola</taxon>
        <taxon>Entomobryomorpha</taxon>
        <taxon>Entomobryoidea</taxon>
        <taxon>Orchesellidae</taxon>
        <taxon>Orchesellinae</taxon>
        <taxon>Orchesella</taxon>
    </lineage>
</organism>
<dbReference type="GO" id="GO:0042761">
    <property type="term" value="P:very long-chain fatty acid biosynthetic process"/>
    <property type="evidence" value="ECO:0007669"/>
    <property type="project" value="TreeGrafter"/>
</dbReference>
<dbReference type="GO" id="GO:0019367">
    <property type="term" value="P:fatty acid elongation, saturated fatty acid"/>
    <property type="evidence" value="ECO:0007669"/>
    <property type="project" value="TreeGrafter"/>
</dbReference>
<feature type="compositionally biased region" description="Low complexity" evidence="11">
    <location>
        <begin position="300"/>
        <end position="312"/>
    </location>
</feature>
<feature type="compositionally biased region" description="Polar residues" evidence="11">
    <location>
        <begin position="316"/>
        <end position="329"/>
    </location>
</feature>
<evidence type="ECO:0000256" key="4">
    <source>
        <dbReference type="ARBA" id="ARBA00022692"/>
    </source>
</evidence>
<keyword evidence="9 10" id="KW-0275">Fatty acid biosynthesis</keyword>
<proteinExistence type="inferred from homology"/>
<keyword evidence="5 10" id="KW-0276">Fatty acid metabolism</keyword>
<evidence type="ECO:0000256" key="2">
    <source>
        <dbReference type="ARBA" id="ARBA00022516"/>
    </source>
</evidence>
<keyword evidence="3 10" id="KW-0808">Transferase</keyword>
<protein>
    <recommendedName>
        <fullName evidence="10">Elongation of very long chain fatty acids protein</fullName>
        <ecNumber evidence="10">2.3.1.199</ecNumber>
    </recommendedName>
    <alternativeName>
        <fullName evidence="10">Very-long-chain 3-oxoacyl-CoA synthase</fullName>
    </alternativeName>
</protein>
<dbReference type="EMBL" id="LJIJ01000041">
    <property type="protein sequence ID" value="ODN04559.1"/>
    <property type="molecule type" value="Genomic_DNA"/>
</dbReference>
<comment type="caution">
    <text evidence="10">Lacks conserved residue(s) required for the propagation of feature annotation.</text>
</comment>
<feature type="transmembrane region" description="Helical" evidence="10">
    <location>
        <begin position="20"/>
        <end position="37"/>
    </location>
</feature>
<dbReference type="EC" id="2.3.1.199" evidence="10"/>
<accession>A0A1D2NH43</accession>
<dbReference type="Pfam" id="PF01151">
    <property type="entry name" value="ELO"/>
    <property type="match status" value="1"/>
</dbReference>
<dbReference type="GO" id="GO:0030148">
    <property type="term" value="P:sphingolipid biosynthetic process"/>
    <property type="evidence" value="ECO:0007669"/>
    <property type="project" value="TreeGrafter"/>
</dbReference>
<keyword evidence="7 10" id="KW-0443">Lipid metabolism</keyword>
<evidence type="ECO:0000313" key="12">
    <source>
        <dbReference type="EMBL" id="ODN04559.1"/>
    </source>
</evidence>
<comment type="catalytic activity">
    <reaction evidence="10">
        <text>a very-long-chain acyl-CoA + malonyl-CoA + H(+) = a very-long-chain 3-oxoacyl-CoA + CO2 + CoA</text>
        <dbReference type="Rhea" id="RHEA:32727"/>
        <dbReference type="ChEBI" id="CHEBI:15378"/>
        <dbReference type="ChEBI" id="CHEBI:16526"/>
        <dbReference type="ChEBI" id="CHEBI:57287"/>
        <dbReference type="ChEBI" id="CHEBI:57384"/>
        <dbReference type="ChEBI" id="CHEBI:90725"/>
        <dbReference type="ChEBI" id="CHEBI:90736"/>
        <dbReference type="EC" id="2.3.1.199"/>
    </reaction>
</comment>
<feature type="transmembrane region" description="Helical" evidence="10">
    <location>
        <begin position="241"/>
        <end position="263"/>
    </location>
</feature>
<dbReference type="AlphaFoldDB" id="A0A1D2NH43"/>
<dbReference type="Proteomes" id="UP000094527">
    <property type="component" value="Unassembled WGS sequence"/>
</dbReference>
<comment type="caution">
    <text evidence="12">The sequence shown here is derived from an EMBL/GenBank/DDBJ whole genome shotgun (WGS) entry which is preliminary data.</text>
</comment>
<feature type="transmembrane region" description="Helical" evidence="10">
    <location>
        <begin position="175"/>
        <end position="197"/>
    </location>
</feature>
<name>A0A1D2NH43_ORCCI</name>
<evidence type="ECO:0000256" key="11">
    <source>
        <dbReference type="SAM" id="MobiDB-lite"/>
    </source>
</evidence>
<dbReference type="OMA" id="WHILAHY"/>
<dbReference type="GO" id="GO:0009922">
    <property type="term" value="F:fatty acid elongase activity"/>
    <property type="evidence" value="ECO:0007669"/>
    <property type="project" value="UniProtKB-EC"/>
</dbReference>
<dbReference type="InterPro" id="IPR002076">
    <property type="entry name" value="ELO_fam"/>
</dbReference>